<dbReference type="Gene3D" id="2.60.220.10">
    <property type="entry name" value="Polysaccharide lyase family 8-like, C-terminal"/>
    <property type="match status" value="1"/>
</dbReference>
<dbReference type="OrthoDB" id="6394136at2"/>
<dbReference type="SUPFAM" id="SSF74650">
    <property type="entry name" value="Galactose mutarotase-like"/>
    <property type="match status" value="1"/>
</dbReference>
<dbReference type="InterPro" id="IPR014718">
    <property type="entry name" value="GH-type_carb-bd"/>
</dbReference>
<feature type="domain" description="Polysaccharide lyase family 8 central" evidence="8">
    <location>
        <begin position="355"/>
        <end position="609"/>
    </location>
</feature>
<dbReference type="GO" id="GO:0030246">
    <property type="term" value="F:carbohydrate binding"/>
    <property type="evidence" value="ECO:0007669"/>
    <property type="project" value="InterPro"/>
</dbReference>
<comment type="subunit">
    <text evidence="3">Monomer.</text>
</comment>
<dbReference type="GO" id="GO:0016837">
    <property type="term" value="F:carbon-oxygen lyase activity, acting on polysaccharides"/>
    <property type="evidence" value="ECO:0007669"/>
    <property type="project" value="UniProtKB-ARBA"/>
</dbReference>
<evidence type="ECO:0000259" key="10">
    <source>
        <dbReference type="Pfam" id="PF08124"/>
    </source>
</evidence>
<dbReference type="PANTHER" id="PTHR38481:SF1">
    <property type="entry name" value="HYALURONATE LYASE"/>
    <property type="match status" value="1"/>
</dbReference>
<evidence type="ECO:0000313" key="12">
    <source>
        <dbReference type="Proteomes" id="UP000295292"/>
    </source>
</evidence>
<feature type="domain" description="Polysaccharide lyase family 8 C-terminal" evidence="9">
    <location>
        <begin position="625"/>
        <end position="691"/>
    </location>
</feature>
<evidence type="ECO:0000256" key="1">
    <source>
        <dbReference type="ARBA" id="ARBA00001913"/>
    </source>
</evidence>
<dbReference type="Proteomes" id="UP000295292">
    <property type="component" value="Unassembled WGS sequence"/>
</dbReference>
<dbReference type="PANTHER" id="PTHR38481">
    <property type="entry name" value="HYALURONATE LYASE"/>
    <property type="match status" value="1"/>
</dbReference>
<dbReference type="InterPro" id="IPR008929">
    <property type="entry name" value="Chondroitin_lyas"/>
</dbReference>
<dbReference type="EMBL" id="SNYV01000015">
    <property type="protein sequence ID" value="TDQ76486.1"/>
    <property type="molecule type" value="Genomic_DNA"/>
</dbReference>
<dbReference type="InterPro" id="IPR003159">
    <property type="entry name" value="Lyase_8_central_dom"/>
</dbReference>
<evidence type="ECO:0000256" key="5">
    <source>
        <dbReference type="ARBA" id="ARBA00022837"/>
    </source>
</evidence>
<comment type="similarity">
    <text evidence="2">Belongs to the polysaccharide lyase 8 family.</text>
</comment>
<comment type="caution">
    <text evidence="11">The sequence shown here is derived from an EMBL/GenBank/DDBJ whole genome shotgun (WGS) entry which is preliminary data.</text>
</comment>
<evidence type="ECO:0000256" key="6">
    <source>
        <dbReference type="ARBA" id="ARBA00023239"/>
    </source>
</evidence>
<dbReference type="InterPro" id="IPR004103">
    <property type="entry name" value="Lyase_8_C"/>
</dbReference>
<gene>
    <name evidence="11" type="ORF">CLV99_3074</name>
</gene>
<evidence type="ECO:0000256" key="7">
    <source>
        <dbReference type="PIRSR" id="PIRSR638970-1"/>
    </source>
</evidence>
<protein>
    <submittedName>
        <fullName evidence="11">Chondroitin AC lyase</fullName>
    </submittedName>
</protein>
<evidence type="ECO:0000259" key="8">
    <source>
        <dbReference type="Pfam" id="PF02278"/>
    </source>
</evidence>
<evidence type="ECO:0000259" key="9">
    <source>
        <dbReference type="Pfam" id="PF02884"/>
    </source>
</evidence>
<dbReference type="SUPFAM" id="SSF48230">
    <property type="entry name" value="Chondroitin AC/alginate lyase"/>
    <property type="match status" value="1"/>
</dbReference>
<dbReference type="InterPro" id="IPR011071">
    <property type="entry name" value="Lyase_8-like_C"/>
</dbReference>
<dbReference type="Gene3D" id="2.70.98.10">
    <property type="match status" value="1"/>
</dbReference>
<comment type="cofactor">
    <cofactor evidence="1">
        <name>Ca(2+)</name>
        <dbReference type="ChEBI" id="CHEBI:29108"/>
    </cofactor>
</comment>
<evidence type="ECO:0000313" key="11">
    <source>
        <dbReference type="EMBL" id="TDQ76486.1"/>
    </source>
</evidence>
<keyword evidence="6 11" id="KW-0456">Lyase</keyword>
<evidence type="ECO:0000256" key="4">
    <source>
        <dbReference type="ARBA" id="ARBA00022729"/>
    </source>
</evidence>
<evidence type="ECO:0000256" key="2">
    <source>
        <dbReference type="ARBA" id="ARBA00006699"/>
    </source>
</evidence>
<dbReference type="InterPro" id="IPR012970">
    <property type="entry name" value="Lyase_8_alpha_N"/>
</dbReference>
<accession>A0A4R6WGH1</accession>
<keyword evidence="4" id="KW-0732">Signal</keyword>
<feature type="active site" evidence="7">
    <location>
        <position position="241"/>
    </location>
</feature>
<dbReference type="AlphaFoldDB" id="A0A4R6WGH1"/>
<feature type="domain" description="Polysaccharide lyase 8 N-terminal alpha-helical" evidence="10">
    <location>
        <begin position="45"/>
        <end position="335"/>
    </location>
</feature>
<keyword evidence="12" id="KW-1185">Reference proteome</keyword>
<reference evidence="11 12" key="1">
    <citation type="submission" date="2019-03" db="EMBL/GenBank/DDBJ databases">
        <title>Genomic Encyclopedia of Archaeal and Bacterial Type Strains, Phase II (KMG-II): from individual species to whole genera.</title>
        <authorList>
            <person name="Goeker M."/>
        </authorList>
    </citation>
    <scope>NUCLEOTIDE SEQUENCE [LARGE SCALE GENOMIC DNA]</scope>
    <source>
        <strain evidence="11 12">DSM 28353</strain>
    </source>
</reference>
<dbReference type="Pfam" id="PF02278">
    <property type="entry name" value="Lyase_8"/>
    <property type="match status" value="1"/>
</dbReference>
<organism evidence="11 12">
    <name type="scientific">Sphingobacterium yanglingense</name>
    <dbReference type="NCBI Taxonomy" id="1437280"/>
    <lineage>
        <taxon>Bacteria</taxon>
        <taxon>Pseudomonadati</taxon>
        <taxon>Bacteroidota</taxon>
        <taxon>Sphingobacteriia</taxon>
        <taxon>Sphingobacteriales</taxon>
        <taxon>Sphingobacteriaceae</taxon>
        <taxon>Sphingobacterium</taxon>
    </lineage>
</organism>
<dbReference type="Gene3D" id="1.50.10.100">
    <property type="entry name" value="Chondroitin AC/alginate lyase"/>
    <property type="match status" value="1"/>
</dbReference>
<dbReference type="GO" id="GO:0005975">
    <property type="term" value="P:carbohydrate metabolic process"/>
    <property type="evidence" value="ECO:0007669"/>
    <property type="project" value="InterPro"/>
</dbReference>
<name>A0A4R6WGH1_9SPHI</name>
<dbReference type="Pfam" id="PF08124">
    <property type="entry name" value="Lyase_8_N"/>
    <property type="match status" value="1"/>
</dbReference>
<dbReference type="InterPro" id="IPR038970">
    <property type="entry name" value="Lyase_8"/>
</dbReference>
<dbReference type="Pfam" id="PF02884">
    <property type="entry name" value="Lyase_8_C"/>
    <property type="match status" value="1"/>
</dbReference>
<feature type="active site" evidence="7">
    <location>
        <position position="250"/>
    </location>
</feature>
<feature type="active site" evidence="7">
    <location>
        <position position="304"/>
    </location>
</feature>
<keyword evidence="5" id="KW-0106">Calcium</keyword>
<dbReference type="RefSeq" id="WP_133585300.1">
    <property type="nucleotide sequence ID" value="NZ_SNYV01000015.1"/>
</dbReference>
<proteinExistence type="inferred from homology"/>
<evidence type="ECO:0000256" key="3">
    <source>
        <dbReference type="ARBA" id="ARBA00011245"/>
    </source>
</evidence>
<sequence>MVRYLVFSFFQVFTFFFCYVESCGQSILEKVIRTVHDEQLRDFDNVSGLDKQIAEYLSGLDKNTGQWTAFDYKDHKRINPSWIPVLERMRLMTLAYTHPKSVYFRDKDLYKAVSNSLYFFTSQKPLPYCDNWYIQGITRPQLLTKCLINMQLSAEGLNTETKRNLIDAICLDTALNSPGRNNPNHKYNFGANKAQIAKGWVIIGAILEDRNMLEIGVKEVYAPIQRTTGEGIQHDLSYDMHYGYLYNGSYGVDFMQSVVETAYIMKDSPYALTGEKLVLFRNFINESIFGLMRGPFIDWNILGRGISRINATKKDLSVILDKLIALDPAAGEQYRIIQRRISSLNTPWFDITPSHRHYWKTDYTVHKRPAYTFSIHAVSNRNYSQEIGNQENLMGYWGAQGTTNLQLEGNEYYNIFPIWNWARLPGTTLPDSIPLLENKAPGTGDRRGTSSFSGGVSDSLYGATAYVVENDLGTSYKKSWFMFDHTIICLGAGIKSELSVPLNTTLNQCLLGNGDVLIKKRRSKAINKFSGEKYIDDIESIWHNRVGYFFPSAQSVDLRIEERSGDWRTIRSSQENENRESKSVFQLGIQHGIKPNNASYAYILLPGIDNAEDIARFRENSAIKIVYNTENLQAVNDIELGIWQMIFYDSATNYEDENILIKTDIPSIIMLKKVGDSAYELFVSDPNQTYKKACVSVLFKKKGQFKHSEIDLPSSPYAGQSKHLSLEL</sequence>
<dbReference type="InterPro" id="IPR011013">
    <property type="entry name" value="Gal_mutarotase_sf_dom"/>
</dbReference>
<dbReference type="SUPFAM" id="SSF49863">
    <property type="entry name" value="Hyaluronate lyase-like, C-terminal domain"/>
    <property type="match status" value="1"/>
</dbReference>
<dbReference type="GO" id="GO:0005576">
    <property type="term" value="C:extracellular region"/>
    <property type="evidence" value="ECO:0007669"/>
    <property type="project" value="InterPro"/>
</dbReference>